<dbReference type="InterPro" id="IPR036390">
    <property type="entry name" value="WH_DNA-bd_sf"/>
</dbReference>
<dbReference type="AlphaFoldDB" id="A0A6N7F429"/>
<evidence type="ECO:0000313" key="6">
    <source>
        <dbReference type="EMBL" id="MPV86636.1"/>
    </source>
</evidence>
<protein>
    <submittedName>
        <fullName evidence="6">LysR family transcriptional regulator</fullName>
    </submittedName>
</protein>
<dbReference type="PROSITE" id="PS50931">
    <property type="entry name" value="HTH_LYSR"/>
    <property type="match status" value="1"/>
</dbReference>
<dbReference type="InterPro" id="IPR036388">
    <property type="entry name" value="WH-like_DNA-bd_sf"/>
</dbReference>
<evidence type="ECO:0000259" key="5">
    <source>
        <dbReference type="PROSITE" id="PS50931"/>
    </source>
</evidence>
<dbReference type="PANTHER" id="PTHR30537">
    <property type="entry name" value="HTH-TYPE TRANSCRIPTIONAL REGULATOR"/>
    <property type="match status" value="1"/>
</dbReference>
<dbReference type="GO" id="GO:0003700">
    <property type="term" value="F:DNA-binding transcription factor activity"/>
    <property type="evidence" value="ECO:0007669"/>
    <property type="project" value="InterPro"/>
</dbReference>
<evidence type="ECO:0000313" key="7">
    <source>
        <dbReference type="Proteomes" id="UP000471298"/>
    </source>
</evidence>
<keyword evidence="7" id="KW-1185">Reference proteome</keyword>
<dbReference type="RefSeq" id="WP_152810630.1">
    <property type="nucleotide sequence ID" value="NZ_WHNW01000009.1"/>
</dbReference>
<dbReference type="InParanoid" id="A0A6N7F429"/>
<dbReference type="Pfam" id="PF03466">
    <property type="entry name" value="LysR_substrate"/>
    <property type="match status" value="1"/>
</dbReference>
<keyword evidence="2" id="KW-0805">Transcription regulation</keyword>
<gene>
    <name evidence="6" type="ORF">GCU85_07850</name>
</gene>
<sequence>MQLPPLNSLRAFEAAARHNSFLLAANELHVSAASISRFIKVLEADLGVRLFLRKSSGVVLTVAGQHYYHAISPHLNAIADISASQRQQQQRQTLHIFSIPAIAETWLVSQLWTFQQRYKKIEINLVLDDRPPDFLRNENSIWLRYDSANQAGCISFALPQDSLTLVCSPEVAKTLSRPADIFNHCLLVDLDWQSDWLAWLNAASLPVKIPKWHTGFERYSMVINAAIAGSGVAIGHTALLKSYLDMGTLVRPFAINASTNKQFLAIIDNNQPTTSVKHFINWFLGYPYYDIVR</sequence>
<dbReference type="Proteomes" id="UP000471298">
    <property type="component" value="Unassembled WGS sequence"/>
</dbReference>
<dbReference type="Gene3D" id="3.40.190.10">
    <property type="entry name" value="Periplasmic binding protein-like II"/>
    <property type="match status" value="2"/>
</dbReference>
<dbReference type="SUPFAM" id="SSF46785">
    <property type="entry name" value="Winged helix' DNA-binding domain"/>
    <property type="match status" value="1"/>
</dbReference>
<dbReference type="PANTHER" id="PTHR30537:SF74">
    <property type="entry name" value="HTH-TYPE TRANSCRIPTIONAL REGULATOR TRPI"/>
    <property type="match status" value="1"/>
</dbReference>
<feature type="domain" description="HTH lysR-type" evidence="5">
    <location>
        <begin position="4"/>
        <end position="61"/>
    </location>
</feature>
<name>A0A6N7F429_9GAMM</name>
<dbReference type="InterPro" id="IPR000847">
    <property type="entry name" value="LysR_HTH_N"/>
</dbReference>
<comment type="similarity">
    <text evidence="1">Belongs to the LysR transcriptional regulatory family.</text>
</comment>
<evidence type="ECO:0000256" key="1">
    <source>
        <dbReference type="ARBA" id="ARBA00009437"/>
    </source>
</evidence>
<dbReference type="Pfam" id="PF00126">
    <property type="entry name" value="HTH_1"/>
    <property type="match status" value="1"/>
</dbReference>
<dbReference type="FunCoup" id="A0A6N7F429">
    <property type="interactions" value="19"/>
</dbReference>
<dbReference type="InterPro" id="IPR005119">
    <property type="entry name" value="LysR_subst-bd"/>
</dbReference>
<evidence type="ECO:0000256" key="2">
    <source>
        <dbReference type="ARBA" id="ARBA00023015"/>
    </source>
</evidence>
<accession>A0A6N7F429</accession>
<dbReference type="Gene3D" id="1.10.10.10">
    <property type="entry name" value="Winged helix-like DNA-binding domain superfamily/Winged helix DNA-binding domain"/>
    <property type="match status" value="1"/>
</dbReference>
<dbReference type="InterPro" id="IPR058163">
    <property type="entry name" value="LysR-type_TF_proteobact-type"/>
</dbReference>
<evidence type="ECO:0000256" key="4">
    <source>
        <dbReference type="ARBA" id="ARBA00023163"/>
    </source>
</evidence>
<proteinExistence type="inferred from homology"/>
<dbReference type="GO" id="GO:0043565">
    <property type="term" value="F:sequence-specific DNA binding"/>
    <property type="evidence" value="ECO:0007669"/>
    <property type="project" value="TreeGrafter"/>
</dbReference>
<dbReference type="SUPFAM" id="SSF53850">
    <property type="entry name" value="Periplasmic binding protein-like II"/>
    <property type="match status" value="1"/>
</dbReference>
<dbReference type="EMBL" id="WHNW01000009">
    <property type="protein sequence ID" value="MPV86636.1"/>
    <property type="molecule type" value="Genomic_DNA"/>
</dbReference>
<dbReference type="GO" id="GO:0006351">
    <property type="term" value="P:DNA-templated transcription"/>
    <property type="evidence" value="ECO:0007669"/>
    <property type="project" value="TreeGrafter"/>
</dbReference>
<keyword evidence="4" id="KW-0804">Transcription</keyword>
<organism evidence="6 7">
    <name type="scientific">Ostreibacterium oceani</name>
    <dbReference type="NCBI Taxonomy" id="2654998"/>
    <lineage>
        <taxon>Bacteria</taxon>
        <taxon>Pseudomonadati</taxon>
        <taxon>Pseudomonadota</taxon>
        <taxon>Gammaproteobacteria</taxon>
        <taxon>Cardiobacteriales</taxon>
        <taxon>Ostreibacteriaceae</taxon>
        <taxon>Ostreibacterium</taxon>
    </lineage>
</organism>
<keyword evidence="3" id="KW-0238">DNA-binding</keyword>
<comment type="caution">
    <text evidence="6">The sequence shown here is derived from an EMBL/GenBank/DDBJ whole genome shotgun (WGS) entry which is preliminary data.</text>
</comment>
<reference evidence="6 7" key="1">
    <citation type="submission" date="2019-10" db="EMBL/GenBank/DDBJ databases">
        <title>Cardiobacteriales fam. a chemoheterotrophic member of the order Cardiobacteriales, and proposal of Cardiobacteriales fam. nov.</title>
        <authorList>
            <person name="Wang C."/>
        </authorList>
    </citation>
    <scope>NUCLEOTIDE SEQUENCE [LARGE SCALE GENOMIC DNA]</scope>
    <source>
        <strain evidence="6 7">ML27</strain>
    </source>
</reference>
<evidence type="ECO:0000256" key="3">
    <source>
        <dbReference type="ARBA" id="ARBA00023125"/>
    </source>
</evidence>